<evidence type="ECO:0000313" key="7">
    <source>
        <dbReference type="Proteomes" id="UP000569329"/>
    </source>
</evidence>
<evidence type="ECO:0000256" key="2">
    <source>
        <dbReference type="ARBA" id="ARBA00023125"/>
    </source>
</evidence>
<dbReference type="RefSeq" id="WP_182542986.1">
    <property type="nucleotide sequence ID" value="NZ_JACGWZ010000001.1"/>
</dbReference>
<dbReference type="PROSITE" id="PS50977">
    <property type="entry name" value="HTH_TETR_2"/>
    <property type="match status" value="1"/>
</dbReference>
<gene>
    <name evidence="6" type="ORF">FHX42_001053</name>
</gene>
<feature type="DNA-binding region" description="H-T-H motif" evidence="4">
    <location>
        <begin position="26"/>
        <end position="45"/>
    </location>
</feature>
<proteinExistence type="predicted"/>
<protein>
    <submittedName>
        <fullName evidence="6">AcrR family transcriptional regulator</fullName>
    </submittedName>
</protein>
<keyword evidence="3" id="KW-0804">Transcription</keyword>
<keyword evidence="7" id="KW-1185">Reference proteome</keyword>
<evidence type="ECO:0000256" key="1">
    <source>
        <dbReference type="ARBA" id="ARBA00023015"/>
    </source>
</evidence>
<dbReference type="PANTHER" id="PTHR30055:SF234">
    <property type="entry name" value="HTH-TYPE TRANSCRIPTIONAL REGULATOR BETI"/>
    <property type="match status" value="1"/>
</dbReference>
<dbReference type="InterPro" id="IPR050109">
    <property type="entry name" value="HTH-type_TetR-like_transc_reg"/>
</dbReference>
<reference evidence="6 7" key="1">
    <citation type="submission" date="2020-07" db="EMBL/GenBank/DDBJ databases">
        <title>Sequencing the genomes of 1000 actinobacteria strains.</title>
        <authorList>
            <person name="Klenk H.-P."/>
        </authorList>
    </citation>
    <scope>NUCLEOTIDE SEQUENCE [LARGE SCALE GENOMIC DNA]</scope>
    <source>
        <strain evidence="6 7">DSM 45975</strain>
    </source>
</reference>
<dbReference type="GO" id="GO:0000976">
    <property type="term" value="F:transcription cis-regulatory region binding"/>
    <property type="evidence" value="ECO:0007669"/>
    <property type="project" value="TreeGrafter"/>
</dbReference>
<evidence type="ECO:0000256" key="3">
    <source>
        <dbReference type="ARBA" id="ARBA00023163"/>
    </source>
</evidence>
<keyword evidence="2 4" id="KW-0238">DNA-binding</keyword>
<organism evidence="6 7">
    <name type="scientific">Halosaccharopolyspora lacisalsi</name>
    <dbReference type="NCBI Taxonomy" id="1000566"/>
    <lineage>
        <taxon>Bacteria</taxon>
        <taxon>Bacillati</taxon>
        <taxon>Actinomycetota</taxon>
        <taxon>Actinomycetes</taxon>
        <taxon>Pseudonocardiales</taxon>
        <taxon>Pseudonocardiaceae</taxon>
        <taxon>Halosaccharopolyspora</taxon>
    </lineage>
</organism>
<accession>A0A839DQE1</accession>
<dbReference type="PRINTS" id="PR00455">
    <property type="entry name" value="HTHTETR"/>
</dbReference>
<dbReference type="AlphaFoldDB" id="A0A839DQE1"/>
<dbReference type="SUPFAM" id="SSF46689">
    <property type="entry name" value="Homeodomain-like"/>
    <property type="match status" value="1"/>
</dbReference>
<evidence type="ECO:0000256" key="4">
    <source>
        <dbReference type="PROSITE-ProRule" id="PRU00335"/>
    </source>
</evidence>
<dbReference type="InterPro" id="IPR009057">
    <property type="entry name" value="Homeodomain-like_sf"/>
</dbReference>
<dbReference type="PANTHER" id="PTHR30055">
    <property type="entry name" value="HTH-TYPE TRANSCRIPTIONAL REGULATOR RUTR"/>
    <property type="match status" value="1"/>
</dbReference>
<evidence type="ECO:0000313" key="6">
    <source>
        <dbReference type="EMBL" id="MBA8823724.1"/>
    </source>
</evidence>
<keyword evidence="1" id="KW-0805">Transcription regulation</keyword>
<comment type="caution">
    <text evidence="6">The sequence shown here is derived from an EMBL/GenBank/DDBJ whole genome shotgun (WGS) entry which is preliminary data.</text>
</comment>
<dbReference type="Pfam" id="PF00440">
    <property type="entry name" value="TetR_N"/>
    <property type="match status" value="1"/>
</dbReference>
<feature type="domain" description="HTH tetR-type" evidence="5">
    <location>
        <begin position="4"/>
        <end position="63"/>
    </location>
</feature>
<dbReference type="EMBL" id="JACGWZ010000001">
    <property type="protein sequence ID" value="MBA8823724.1"/>
    <property type="molecule type" value="Genomic_DNA"/>
</dbReference>
<name>A0A839DQE1_9PSEU</name>
<dbReference type="Gene3D" id="1.10.357.10">
    <property type="entry name" value="Tetracycline Repressor, domain 2"/>
    <property type="match status" value="1"/>
</dbReference>
<evidence type="ECO:0000259" key="5">
    <source>
        <dbReference type="PROSITE" id="PS50977"/>
    </source>
</evidence>
<dbReference type="InterPro" id="IPR001647">
    <property type="entry name" value="HTH_TetR"/>
</dbReference>
<sequence>MSSEQRRAEIVRATLPLLIEHGANISTRRIARAADVAEGTVFRVFADKDELLRACVSEAFRADDISARIRAIPTDRDVEARLTEAALLVLAQWTRLGELRRNLASSDHDIHHRDPGSTDRSAREGGERFMRELTDAIATLLVGEEQRLRMPAAEIARLFLGLLMSTKFDPHAREDERVAVARRVDVLLHGVLAS</sequence>
<dbReference type="GO" id="GO:0003700">
    <property type="term" value="F:DNA-binding transcription factor activity"/>
    <property type="evidence" value="ECO:0007669"/>
    <property type="project" value="TreeGrafter"/>
</dbReference>
<dbReference type="Proteomes" id="UP000569329">
    <property type="component" value="Unassembled WGS sequence"/>
</dbReference>